<gene>
    <name evidence="1" type="ORF">FYJ29_03345</name>
</gene>
<comment type="caution">
    <text evidence="1">The sequence shown here is derived from an EMBL/GenBank/DDBJ whole genome shotgun (WGS) entry which is preliminary data.</text>
</comment>
<dbReference type="Proteomes" id="UP000483362">
    <property type="component" value="Unassembled WGS sequence"/>
</dbReference>
<evidence type="ECO:0000313" key="1">
    <source>
        <dbReference type="EMBL" id="MSS16802.1"/>
    </source>
</evidence>
<organism evidence="1 2">
    <name type="scientific">Sodaliphilus pleomorphus</name>
    <dbReference type="NCBI Taxonomy" id="2606626"/>
    <lineage>
        <taxon>Bacteria</taxon>
        <taxon>Pseudomonadati</taxon>
        <taxon>Bacteroidota</taxon>
        <taxon>Bacteroidia</taxon>
        <taxon>Bacteroidales</taxon>
        <taxon>Muribaculaceae</taxon>
        <taxon>Sodaliphilus</taxon>
    </lineage>
</organism>
<reference evidence="1 2" key="1">
    <citation type="submission" date="2019-08" db="EMBL/GenBank/DDBJ databases">
        <title>In-depth cultivation of the pig gut microbiome towards novel bacterial diversity and tailored functional studies.</title>
        <authorList>
            <person name="Wylensek D."/>
            <person name="Hitch T.C.A."/>
            <person name="Clavel T."/>
        </authorList>
    </citation>
    <scope>NUCLEOTIDE SEQUENCE [LARGE SCALE GENOMIC DNA]</scope>
    <source>
        <strain evidence="1 2">Oil-RF-744-WCA-WT-10</strain>
    </source>
</reference>
<dbReference type="RefSeq" id="WP_154328265.1">
    <property type="nucleotide sequence ID" value="NZ_CP045696.1"/>
</dbReference>
<dbReference type="EMBL" id="VULT01000004">
    <property type="protein sequence ID" value="MSS16802.1"/>
    <property type="molecule type" value="Genomic_DNA"/>
</dbReference>
<accession>A0A6L5XDS5</accession>
<keyword evidence="2" id="KW-1185">Reference proteome</keyword>
<protein>
    <submittedName>
        <fullName evidence="1">Uncharacterized protein</fullName>
    </submittedName>
</protein>
<proteinExistence type="predicted"/>
<sequence>MERNRTTLLDTIARNNDCSVCDAEEILQDELNVCRDLLSAGDLDYSDMEDMCMNLGVEFDEIEQMLLML</sequence>
<evidence type="ECO:0000313" key="2">
    <source>
        <dbReference type="Proteomes" id="UP000483362"/>
    </source>
</evidence>
<dbReference type="AlphaFoldDB" id="A0A6L5XDS5"/>
<name>A0A6L5XDS5_9BACT</name>